<gene>
    <name evidence="1" type="ORF">SAMN05421858_2890</name>
</gene>
<accession>A0A1N7C1G5</accession>
<dbReference type="RefSeq" id="WP_076430857.1">
    <property type="nucleotide sequence ID" value="NZ_FTNO01000002.1"/>
</dbReference>
<name>A0A1N7C1G5_9EURY</name>
<dbReference type="Pfam" id="PF19792">
    <property type="entry name" value="DUF6276"/>
    <property type="match status" value="1"/>
</dbReference>
<dbReference type="EMBL" id="FTNO01000002">
    <property type="protein sequence ID" value="SIR57304.1"/>
    <property type="molecule type" value="Genomic_DNA"/>
</dbReference>
<dbReference type="Proteomes" id="UP000186914">
    <property type="component" value="Unassembled WGS sequence"/>
</dbReference>
<protein>
    <recommendedName>
        <fullName evidence="3">Small CPxCG-related zinc finger protein</fullName>
    </recommendedName>
</protein>
<sequence>MTCPDCGEERLPFAVPSALREDVPGKPSSVLLCPHCLQLEPVENPDAELSDFTTISDVLPEDRDAAAAMTLATALLSSLALHRQRIDALLDRVEAAGVDPLLVLDRLADDPELEPNFDIESRRRQLLQLRE</sequence>
<evidence type="ECO:0000313" key="2">
    <source>
        <dbReference type="Proteomes" id="UP000186914"/>
    </source>
</evidence>
<organism evidence="1 2">
    <name type="scientific">Haladaptatus litoreus</name>
    <dbReference type="NCBI Taxonomy" id="553468"/>
    <lineage>
        <taxon>Archaea</taxon>
        <taxon>Methanobacteriati</taxon>
        <taxon>Methanobacteriota</taxon>
        <taxon>Stenosarchaea group</taxon>
        <taxon>Halobacteria</taxon>
        <taxon>Halobacteriales</taxon>
        <taxon>Haladaptataceae</taxon>
        <taxon>Haladaptatus</taxon>
    </lineage>
</organism>
<dbReference type="InterPro" id="IPR046243">
    <property type="entry name" value="DUF6276"/>
</dbReference>
<evidence type="ECO:0000313" key="1">
    <source>
        <dbReference type="EMBL" id="SIR57304.1"/>
    </source>
</evidence>
<proteinExistence type="predicted"/>
<evidence type="ECO:0008006" key="3">
    <source>
        <dbReference type="Google" id="ProtNLM"/>
    </source>
</evidence>
<reference evidence="2" key="1">
    <citation type="submission" date="2017-01" db="EMBL/GenBank/DDBJ databases">
        <authorList>
            <person name="Varghese N."/>
            <person name="Submissions S."/>
        </authorList>
    </citation>
    <scope>NUCLEOTIDE SEQUENCE [LARGE SCALE GENOMIC DNA]</scope>
    <source>
        <strain evidence="2">CGMCC 1.7737</strain>
    </source>
</reference>
<dbReference type="AlphaFoldDB" id="A0A1N7C1G5"/>
<keyword evidence="2" id="KW-1185">Reference proteome</keyword>
<dbReference type="OrthoDB" id="212944at2157"/>